<feature type="compositionally biased region" description="Low complexity" evidence="1">
    <location>
        <begin position="404"/>
        <end position="417"/>
    </location>
</feature>
<reference evidence="3 4" key="1">
    <citation type="submission" date="2020-07" db="EMBL/GenBank/DDBJ databases">
        <title>Comparative genomics of pyrophilous fungi reveals a link between fire events and developmental genes.</title>
        <authorList>
            <consortium name="DOE Joint Genome Institute"/>
            <person name="Steindorff A.S."/>
            <person name="Carver A."/>
            <person name="Calhoun S."/>
            <person name="Stillman K."/>
            <person name="Liu H."/>
            <person name="Lipzen A."/>
            <person name="Pangilinan J."/>
            <person name="Labutti K."/>
            <person name="Bruns T.D."/>
            <person name="Grigoriev I.V."/>
        </authorList>
    </citation>
    <scope>NUCLEOTIDE SEQUENCE [LARGE SCALE GENOMIC DNA]</scope>
    <source>
        <strain evidence="3 4">CBS 144469</strain>
    </source>
</reference>
<feature type="compositionally biased region" description="Pro residues" evidence="1">
    <location>
        <begin position="348"/>
        <end position="373"/>
    </location>
</feature>
<dbReference type="EMBL" id="JACGCI010000056">
    <property type="protein sequence ID" value="KAF6750602.1"/>
    <property type="molecule type" value="Genomic_DNA"/>
</dbReference>
<feature type="chain" id="PRO_5034534970" evidence="2">
    <location>
        <begin position="19"/>
        <end position="564"/>
    </location>
</feature>
<keyword evidence="2" id="KW-0732">Signal</keyword>
<feature type="compositionally biased region" description="Acidic residues" evidence="1">
    <location>
        <begin position="524"/>
        <end position="535"/>
    </location>
</feature>
<name>A0A8H6M3X2_9AGAR</name>
<accession>A0A8H6M3X2</accession>
<feature type="region of interest" description="Disordered" evidence="1">
    <location>
        <begin position="503"/>
        <end position="546"/>
    </location>
</feature>
<evidence type="ECO:0000256" key="1">
    <source>
        <dbReference type="SAM" id="MobiDB-lite"/>
    </source>
</evidence>
<dbReference type="AlphaFoldDB" id="A0A8H6M3X2"/>
<sequence>MPTPVIRLWLACFEFATGLPNHTGSMAELISDNSPLQNLALKLDNMERRLMSGDESALAMGIQYYTGEKLAPGLPEPGGAPPPAITQTLALLVACYRVIDYHLFRSGKLEGPPPRRPAPISFAKQAYAIDDWVKKVNGFRTELPRDYGRGSLPSSSMQSSPDDPPTLVKNLLLWKKNENILKVQYNLYRCALFLAYLCSPSGISDPFTAANAKEFFADAANLPGSDKLSEGELEQISTFMEDSKWHFYFQIPFLSSPLRLIAAADIGKARWTPKWIIQDALNRSNRPRVLKAAEEAVAAAALDVAFSGVNASAALSTAAERLAVILQGTANFEPTWFVLQNNPPSPPVVEPLPSPPVIEPPPSPPVIEKPPSTPTSERPPKRKTPPIPSLTPHVSPPRKKRSLSVTTGGPSTSFSSPLTPPPSTPRLTPSRDRSPFSDITVDQTDPEMAIDSPASSYGPVLQPQRSLSILRGEINYDYEGREDVRQEEDTPLDELMTDMTAGRLEGVGQEINDARDADVVDSERESEEEETVDSETEGKIGVEAGYRSSTNTTQWLRLLNLPRD</sequence>
<proteinExistence type="predicted"/>
<organism evidence="3 4">
    <name type="scientific">Ephemerocybe angulata</name>
    <dbReference type="NCBI Taxonomy" id="980116"/>
    <lineage>
        <taxon>Eukaryota</taxon>
        <taxon>Fungi</taxon>
        <taxon>Dikarya</taxon>
        <taxon>Basidiomycota</taxon>
        <taxon>Agaricomycotina</taxon>
        <taxon>Agaricomycetes</taxon>
        <taxon>Agaricomycetidae</taxon>
        <taxon>Agaricales</taxon>
        <taxon>Agaricineae</taxon>
        <taxon>Psathyrellaceae</taxon>
        <taxon>Ephemerocybe</taxon>
    </lineage>
</organism>
<feature type="signal peptide" evidence="2">
    <location>
        <begin position="1"/>
        <end position="18"/>
    </location>
</feature>
<comment type="caution">
    <text evidence="3">The sequence shown here is derived from an EMBL/GenBank/DDBJ whole genome shotgun (WGS) entry which is preliminary data.</text>
</comment>
<dbReference type="OrthoDB" id="3131911at2759"/>
<protein>
    <submittedName>
        <fullName evidence="3">Uncharacterized protein</fullName>
    </submittedName>
</protein>
<evidence type="ECO:0000256" key="2">
    <source>
        <dbReference type="SAM" id="SignalP"/>
    </source>
</evidence>
<keyword evidence="4" id="KW-1185">Reference proteome</keyword>
<evidence type="ECO:0000313" key="4">
    <source>
        <dbReference type="Proteomes" id="UP000521943"/>
    </source>
</evidence>
<gene>
    <name evidence="3" type="ORF">DFP72DRAFT_851677</name>
</gene>
<evidence type="ECO:0000313" key="3">
    <source>
        <dbReference type="EMBL" id="KAF6750602.1"/>
    </source>
</evidence>
<feature type="region of interest" description="Disordered" evidence="1">
    <location>
        <begin position="348"/>
        <end position="469"/>
    </location>
</feature>
<dbReference type="Proteomes" id="UP000521943">
    <property type="component" value="Unassembled WGS sequence"/>
</dbReference>
<feature type="compositionally biased region" description="Basic and acidic residues" evidence="1">
    <location>
        <begin position="512"/>
        <end position="523"/>
    </location>
</feature>